<dbReference type="GO" id="GO:0044205">
    <property type="term" value="P:'de novo' UMP biosynthetic process"/>
    <property type="evidence" value="ECO:0007669"/>
    <property type="project" value="UniProtKB-UniRule"/>
</dbReference>
<dbReference type="PROSITE" id="PS00156">
    <property type="entry name" value="OMPDECASE"/>
    <property type="match status" value="1"/>
</dbReference>
<evidence type="ECO:0000256" key="7">
    <source>
        <dbReference type="ARBA" id="ARBA00049157"/>
    </source>
</evidence>
<keyword evidence="6 9" id="KW-0456">Lyase</keyword>
<sequence>MSTDAHRRILCALDTTDTAQACDLARTLAPHVGGVKLGLEFFGANGPAGFRQVAGTGMPIFLDLKLHDIPNTVAKAIHALMPLAPSILTIHTAGGPAMMAAAAKAATEAAEAVGCPRPIIVGVTILTSLDESDLEAVGYQNKLADQVVKLARLAKDSGLDGVVCSPLEIELIKEACGRDFKLVVPGIRPAGSATGDQKRVMTPRQAIDKGADYLVIGRPITQAEDPAVAAQTIAKELGA</sequence>
<feature type="active site" description="For OMPdecase activity" evidence="10">
    <location>
        <position position="65"/>
    </location>
</feature>
<protein>
    <recommendedName>
        <fullName evidence="9">Orotidine 5'-phosphate decarboxylase</fullName>
        <ecNumber evidence="9">4.1.1.23</ecNumber>
    </recommendedName>
    <alternativeName>
        <fullName evidence="9">OMP decarboxylase</fullName>
        <shortName evidence="9">OMPDCase</shortName>
        <shortName evidence="9">OMPdecase</shortName>
    </alternativeName>
</protein>
<dbReference type="Pfam" id="PF00215">
    <property type="entry name" value="OMPdecase"/>
    <property type="match status" value="1"/>
</dbReference>
<dbReference type="UniPathway" id="UPA00070">
    <property type="reaction ID" value="UER00120"/>
</dbReference>
<dbReference type="FunFam" id="3.20.20.70:FF:000015">
    <property type="entry name" value="Orotidine 5'-phosphate decarboxylase"/>
    <property type="match status" value="1"/>
</dbReference>
<dbReference type="SMART" id="SM00934">
    <property type="entry name" value="OMPdecase"/>
    <property type="match status" value="1"/>
</dbReference>
<dbReference type="SUPFAM" id="SSF51366">
    <property type="entry name" value="Ribulose-phoshate binding barrel"/>
    <property type="match status" value="1"/>
</dbReference>
<feature type="binding site" evidence="9">
    <location>
        <begin position="63"/>
        <end position="72"/>
    </location>
    <ligand>
        <name>substrate</name>
    </ligand>
</feature>
<comment type="subunit">
    <text evidence="3 9">Homodimer.</text>
</comment>
<comment type="caution">
    <text evidence="14">The sequence shown here is derived from an EMBL/GenBank/DDBJ whole genome shotgun (WGS) entry which is preliminary data.</text>
</comment>
<feature type="binding site" evidence="9 11">
    <location>
        <position position="217"/>
    </location>
    <ligand>
        <name>substrate</name>
    </ligand>
</feature>
<accession>A0A501PN31</accession>
<dbReference type="EMBL" id="VFIY01000005">
    <property type="protein sequence ID" value="TPD61849.1"/>
    <property type="molecule type" value="Genomic_DNA"/>
</dbReference>
<dbReference type="InterPro" id="IPR014732">
    <property type="entry name" value="OMPdecase"/>
</dbReference>
<evidence type="ECO:0000313" key="15">
    <source>
        <dbReference type="Proteomes" id="UP000319148"/>
    </source>
</evidence>
<evidence type="ECO:0000256" key="12">
    <source>
        <dbReference type="RuleBase" id="RU000512"/>
    </source>
</evidence>
<feature type="binding site" evidence="9 11">
    <location>
        <position position="218"/>
    </location>
    <ligand>
        <name>substrate</name>
    </ligand>
</feature>
<keyword evidence="15" id="KW-1185">Reference proteome</keyword>
<evidence type="ECO:0000256" key="1">
    <source>
        <dbReference type="ARBA" id="ARBA00002356"/>
    </source>
</evidence>
<dbReference type="InterPro" id="IPR018089">
    <property type="entry name" value="OMPdecase_AS"/>
</dbReference>
<evidence type="ECO:0000256" key="8">
    <source>
        <dbReference type="ARBA" id="ARBA00061012"/>
    </source>
</evidence>
<feature type="binding site" evidence="9 11">
    <location>
        <position position="197"/>
    </location>
    <ligand>
        <name>substrate</name>
    </ligand>
</feature>
<evidence type="ECO:0000313" key="14">
    <source>
        <dbReference type="EMBL" id="TPD61849.1"/>
    </source>
</evidence>
<evidence type="ECO:0000256" key="6">
    <source>
        <dbReference type="ARBA" id="ARBA00023239"/>
    </source>
</evidence>
<dbReference type="GO" id="GO:0004590">
    <property type="term" value="F:orotidine-5'-phosphate decarboxylase activity"/>
    <property type="evidence" value="ECO:0007669"/>
    <property type="project" value="UniProtKB-UniRule"/>
</dbReference>
<evidence type="ECO:0000259" key="13">
    <source>
        <dbReference type="SMART" id="SM00934"/>
    </source>
</evidence>
<feature type="active site" description="For OMPdecase activity" evidence="10">
    <location>
        <position position="63"/>
    </location>
</feature>
<feature type="binding site" evidence="9 11">
    <location>
        <position position="127"/>
    </location>
    <ligand>
        <name>substrate</name>
    </ligand>
</feature>
<dbReference type="Gene3D" id="3.20.20.70">
    <property type="entry name" value="Aldolase class I"/>
    <property type="match status" value="1"/>
</dbReference>
<keyword evidence="4 9" id="KW-0210">Decarboxylase</keyword>
<dbReference type="NCBIfam" id="TIGR01740">
    <property type="entry name" value="pyrF"/>
    <property type="match status" value="1"/>
</dbReference>
<dbReference type="OrthoDB" id="9806203at2"/>
<evidence type="ECO:0000256" key="4">
    <source>
        <dbReference type="ARBA" id="ARBA00022793"/>
    </source>
</evidence>
<comment type="similarity">
    <text evidence="8 9">Belongs to the OMP decarboxylase family. Type 1 subfamily.</text>
</comment>
<dbReference type="RefSeq" id="WP_139939636.1">
    <property type="nucleotide sequence ID" value="NZ_JBHSYP010000003.1"/>
</dbReference>
<evidence type="ECO:0000256" key="2">
    <source>
        <dbReference type="ARBA" id="ARBA00004861"/>
    </source>
</evidence>
<dbReference type="GO" id="GO:0005829">
    <property type="term" value="C:cytosol"/>
    <property type="evidence" value="ECO:0007669"/>
    <property type="project" value="TreeGrafter"/>
</dbReference>
<proteinExistence type="inferred from homology"/>
<comment type="catalytic activity">
    <reaction evidence="7 9 12">
        <text>orotidine 5'-phosphate + H(+) = UMP + CO2</text>
        <dbReference type="Rhea" id="RHEA:11596"/>
        <dbReference type="ChEBI" id="CHEBI:15378"/>
        <dbReference type="ChEBI" id="CHEBI:16526"/>
        <dbReference type="ChEBI" id="CHEBI:57538"/>
        <dbReference type="ChEBI" id="CHEBI:57865"/>
        <dbReference type="EC" id="4.1.1.23"/>
    </reaction>
</comment>
<feature type="binding site" evidence="9 11">
    <location>
        <position position="36"/>
    </location>
    <ligand>
        <name>substrate</name>
    </ligand>
</feature>
<dbReference type="GO" id="GO:0006207">
    <property type="term" value="P:'de novo' pyrimidine nucleobase biosynthetic process"/>
    <property type="evidence" value="ECO:0007669"/>
    <property type="project" value="InterPro"/>
</dbReference>
<dbReference type="InterPro" id="IPR047596">
    <property type="entry name" value="OMPdecase_bac"/>
</dbReference>
<evidence type="ECO:0000256" key="3">
    <source>
        <dbReference type="ARBA" id="ARBA00011738"/>
    </source>
</evidence>
<dbReference type="InterPro" id="IPR011060">
    <property type="entry name" value="RibuloseP-bd_barrel"/>
</dbReference>
<comment type="pathway">
    <text evidence="2 9 12">Pyrimidine metabolism; UMP biosynthesis via de novo pathway; UMP from orotate: step 2/2.</text>
</comment>
<reference evidence="15" key="1">
    <citation type="submission" date="2019-06" db="EMBL/GenBank/DDBJ databases">
        <title>The complete genome of Emcibacter congregatus ZYLT.</title>
        <authorList>
            <person name="Zhao Z."/>
        </authorList>
    </citation>
    <scope>NUCLEOTIDE SEQUENCE [LARGE SCALE GENOMIC DNA]</scope>
    <source>
        <strain evidence="15">MCCC 1A06723</strain>
    </source>
</reference>
<dbReference type="Proteomes" id="UP000319148">
    <property type="component" value="Unassembled WGS sequence"/>
</dbReference>
<feature type="active site" description="Proton donor" evidence="9">
    <location>
        <position position="65"/>
    </location>
</feature>
<dbReference type="CDD" id="cd04725">
    <property type="entry name" value="OMP_decarboxylase_like"/>
    <property type="match status" value="1"/>
</dbReference>
<dbReference type="InterPro" id="IPR013785">
    <property type="entry name" value="Aldolase_TIM"/>
</dbReference>
<dbReference type="AlphaFoldDB" id="A0A501PN31"/>
<feature type="active site" description="For OMPdecase activity" evidence="10">
    <location>
        <position position="68"/>
    </location>
</feature>
<dbReference type="InterPro" id="IPR001754">
    <property type="entry name" value="OMPdeCOase_dom"/>
</dbReference>
<evidence type="ECO:0000256" key="9">
    <source>
        <dbReference type="HAMAP-Rule" id="MF_01200"/>
    </source>
</evidence>
<dbReference type="PANTHER" id="PTHR32119">
    <property type="entry name" value="OROTIDINE 5'-PHOSPHATE DECARBOXYLASE"/>
    <property type="match status" value="1"/>
</dbReference>
<name>A0A501PN31_9PROT</name>
<feature type="binding site" evidence="9 11">
    <location>
        <position position="14"/>
    </location>
    <ligand>
        <name>substrate</name>
    </ligand>
</feature>
<evidence type="ECO:0000256" key="5">
    <source>
        <dbReference type="ARBA" id="ARBA00022975"/>
    </source>
</evidence>
<dbReference type="NCBIfam" id="NF001273">
    <property type="entry name" value="PRK00230.1"/>
    <property type="match status" value="1"/>
</dbReference>
<organism evidence="14 15">
    <name type="scientific">Emcibacter nanhaiensis</name>
    <dbReference type="NCBI Taxonomy" id="1505037"/>
    <lineage>
        <taxon>Bacteria</taxon>
        <taxon>Pseudomonadati</taxon>
        <taxon>Pseudomonadota</taxon>
        <taxon>Alphaproteobacteria</taxon>
        <taxon>Emcibacterales</taxon>
        <taxon>Emcibacteraceae</taxon>
        <taxon>Emcibacter</taxon>
    </lineage>
</organism>
<dbReference type="HAMAP" id="MF_01200_B">
    <property type="entry name" value="OMPdecase_type1_B"/>
    <property type="match status" value="1"/>
</dbReference>
<comment type="function">
    <text evidence="1 9">Catalyzes the decarboxylation of orotidine 5'-monophosphate (OMP) to uridine 5'-monophosphate (UMP).</text>
</comment>
<evidence type="ECO:0000256" key="10">
    <source>
        <dbReference type="PIRSR" id="PIRSR614732-1"/>
    </source>
</evidence>
<keyword evidence="5 9" id="KW-0665">Pyrimidine biosynthesis</keyword>
<feature type="binding site" evidence="9 11">
    <location>
        <position position="188"/>
    </location>
    <ligand>
        <name>substrate</name>
    </ligand>
</feature>
<gene>
    <name evidence="9 14" type="primary">pyrF</name>
    <name evidence="14" type="ORF">FIV46_06465</name>
</gene>
<dbReference type="PANTHER" id="PTHR32119:SF2">
    <property type="entry name" value="OROTIDINE 5'-PHOSPHATE DECARBOXYLASE"/>
    <property type="match status" value="1"/>
</dbReference>
<dbReference type="EC" id="4.1.1.23" evidence="9"/>
<evidence type="ECO:0000256" key="11">
    <source>
        <dbReference type="PIRSR" id="PIRSR614732-2"/>
    </source>
</evidence>
<feature type="domain" description="Orotidine 5'-phosphate decarboxylase" evidence="13">
    <location>
        <begin position="8"/>
        <end position="233"/>
    </location>
</feature>